<name>A0A0D8XIN1_DICVI</name>
<evidence type="ECO:0000313" key="4">
    <source>
        <dbReference type="Proteomes" id="UP000053766"/>
    </source>
</evidence>
<dbReference type="EMBL" id="KN716541">
    <property type="protein sequence ID" value="KJH43617.1"/>
    <property type="molecule type" value="Genomic_DNA"/>
</dbReference>
<feature type="transmembrane region" description="Helical" evidence="2">
    <location>
        <begin position="35"/>
        <end position="58"/>
    </location>
</feature>
<gene>
    <name evidence="3" type="ORF">DICVIV_10359</name>
</gene>
<evidence type="ECO:0000256" key="2">
    <source>
        <dbReference type="SAM" id="Phobius"/>
    </source>
</evidence>
<reference evidence="3 4" key="1">
    <citation type="submission" date="2013-11" db="EMBL/GenBank/DDBJ databases">
        <title>Draft genome of the bovine lungworm Dictyocaulus viviparus.</title>
        <authorList>
            <person name="Mitreva M."/>
        </authorList>
    </citation>
    <scope>NUCLEOTIDE SEQUENCE [LARGE SCALE GENOMIC DNA]</scope>
    <source>
        <strain evidence="3 4">HannoverDv2000</strain>
    </source>
</reference>
<protein>
    <submittedName>
        <fullName evidence="3">Uncharacterized protein</fullName>
    </submittedName>
</protein>
<dbReference type="Proteomes" id="UP000053766">
    <property type="component" value="Unassembled WGS sequence"/>
</dbReference>
<keyword evidence="2" id="KW-1133">Transmembrane helix</keyword>
<accession>A0A0D8XIN1</accession>
<evidence type="ECO:0000313" key="3">
    <source>
        <dbReference type="EMBL" id="KJH43617.1"/>
    </source>
</evidence>
<sequence length="133" mass="14936">MDESADSTRKAVDVAVDILRAILYPRTVEESLCSYVVAAFITGWITILTIVISCWLYYRVPIPHYTYELVIGGDIQQVHREAASNDGETSAPNSKETTPRLKAVSLATDDHTAQELFMLAEMETQREVDLTQR</sequence>
<feature type="region of interest" description="Disordered" evidence="1">
    <location>
        <begin position="81"/>
        <end position="100"/>
    </location>
</feature>
<evidence type="ECO:0000256" key="1">
    <source>
        <dbReference type="SAM" id="MobiDB-lite"/>
    </source>
</evidence>
<reference evidence="4" key="2">
    <citation type="journal article" date="2016" name="Sci. Rep.">
        <title>Dictyocaulus viviparus genome, variome and transcriptome elucidate lungworm biology and support future intervention.</title>
        <authorList>
            <person name="McNulty S.N."/>
            <person name="Strube C."/>
            <person name="Rosa B.A."/>
            <person name="Martin J.C."/>
            <person name="Tyagi R."/>
            <person name="Choi Y.J."/>
            <person name="Wang Q."/>
            <person name="Hallsworth Pepin K."/>
            <person name="Zhang X."/>
            <person name="Ozersky P."/>
            <person name="Wilson R.K."/>
            <person name="Sternberg P.W."/>
            <person name="Gasser R.B."/>
            <person name="Mitreva M."/>
        </authorList>
    </citation>
    <scope>NUCLEOTIDE SEQUENCE [LARGE SCALE GENOMIC DNA]</scope>
    <source>
        <strain evidence="4">HannoverDv2000</strain>
    </source>
</reference>
<keyword evidence="4" id="KW-1185">Reference proteome</keyword>
<feature type="compositionally biased region" description="Polar residues" evidence="1">
    <location>
        <begin position="86"/>
        <end position="96"/>
    </location>
</feature>
<organism evidence="3 4">
    <name type="scientific">Dictyocaulus viviparus</name>
    <name type="common">Bovine lungworm</name>
    <dbReference type="NCBI Taxonomy" id="29172"/>
    <lineage>
        <taxon>Eukaryota</taxon>
        <taxon>Metazoa</taxon>
        <taxon>Ecdysozoa</taxon>
        <taxon>Nematoda</taxon>
        <taxon>Chromadorea</taxon>
        <taxon>Rhabditida</taxon>
        <taxon>Rhabditina</taxon>
        <taxon>Rhabditomorpha</taxon>
        <taxon>Strongyloidea</taxon>
        <taxon>Metastrongylidae</taxon>
        <taxon>Dictyocaulus</taxon>
    </lineage>
</organism>
<keyword evidence="2" id="KW-0812">Transmembrane</keyword>
<proteinExistence type="predicted"/>
<keyword evidence="2" id="KW-0472">Membrane</keyword>
<dbReference type="AlphaFoldDB" id="A0A0D8XIN1"/>
<dbReference type="OrthoDB" id="5874312at2759"/>